<dbReference type="PANTHER" id="PTHR42711">
    <property type="entry name" value="ABC TRANSPORTER ATP-BINDING PROTEIN"/>
    <property type="match status" value="1"/>
</dbReference>
<evidence type="ECO:0000256" key="1">
    <source>
        <dbReference type="ARBA" id="ARBA00022448"/>
    </source>
</evidence>
<protein>
    <submittedName>
        <fullName evidence="5">ATP-binding cassette domain-containing protein</fullName>
    </submittedName>
</protein>
<dbReference type="SUPFAM" id="SSF52540">
    <property type="entry name" value="P-loop containing nucleoside triphosphate hydrolases"/>
    <property type="match status" value="1"/>
</dbReference>
<dbReference type="InterPro" id="IPR003439">
    <property type="entry name" value="ABC_transporter-like_ATP-bd"/>
</dbReference>
<dbReference type="RefSeq" id="WP_137423754.1">
    <property type="nucleotide sequence ID" value="NZ_CP040098.1"/>
</dbReference>
<dbReference type="InterPro" id="IPR027417">
    <property type="entry name" value="P-loop_NTPase"/>
</dbReference>
<keyword evidence="2" id="KW-0547">Nucleotide-binding</keyword>
<sequence>MAVPQIEVENLQKFYRVHHKEEGLLGSVRSLVNRRYRDVKAVDGITFSIESGEVVGFLGPNGAGKTTTLKVLSGLLYPTGGRVSILNGRPHERTPWFLKQITLVMGQKNQLLWDLPAIETFRVNQAVYDIEEGDFQAVLSELVELLELEPLLRKQVRKLSLGERMKCELAAALLHRPRVLFLDEPTIGLDVTMQVRIREFIAEYNARFGATVILTSHYMADVTALCRRVIMIDLGRLVYDGDLRLLVERMAPYKVLKIVLRTPCRRDELEVFGEVRHCNGVKAVLRVPRKEAAEAAARLLTTLDLDDVTIEEPPVEEIVSQLFGRRPPATEPGLE</sequence>
<dbReference type="EMBL" id="CP040098">
    <property type="protein sequence ID" value="QCQ21785.1"/>
    <property type="molecule type" value="Genomic_DNA"/>
</dbReference>
<feature type="domain" description="ABC transporter" evidence="4">
    <location>
        <begin position="6"/>
        <end position="259"/>
    </location>
</feature>
<dbReference type="Pfam" id="PF00005">
    <property type="entry name" value="ABC_tran"/>
    <property type="match status" value="1"/>
</dbReference>
<dbReference type="SMART" id="SM00382">
    <property type="entry name" value="AAA"/>
    <property type="match status" value="1"/>
</dbReference>
<dbReference type="OrthoDB" id="9809450at2"/>
<dbReference type="InterPro" id="IPR050763">
    <property type="entry name" value="ABC_transporter_ATP-binding"/>
</dbReference>
<dbReference type="InterPro" id="IPR003593">
    <property type="entry name" value="AAA+_ATPase"/>
</dbReference>
<reference evidence="5 6" key="2">
    <citation type="submission" date="2019-05" db="EMBL/GenBank/DDBJ databases">
        <authorList>
            <person name="Suflita J.M."/>
            <person name="Marks C.R."/>
        </authorList>
    </citation>
    <scope>NUCLEOTIDE SEQUENCE [LARGE SCALE GENOMIC DNA]</scope>
    <source>
        <strain evidence="5 6">ALDC</strain>
    </source>
</reference>
<dbReference type="GO" id="GO:0016887">
    <property type="term" value="F:ATP hydrolysis activity"/>
    <property type="evidence" value="ECO:0007669"/>
    <property type="project" value="InterPro"/>
</dbReference>
<accession>A0A4P8L450</accession>
<dbReference type="KEGG" id="dax:FDQ92_06065"/>
<evidence type="ECO:0000259" key="4">
    <source>
        <dbReference type="PROSITE" id="PS50893"/>
    </source>
</evidence>
<dbReference type="Gene3D" id="3.40.50.300">
    <property type="entry name" value="P-loop containing nucleotide triphosphate hydrolases"/>
    <property type="match status" value="1"/>
</dbReference>
<dbReference type="GO" id="GO:0005524">
    <property type="term" value="F:ATP binding"/>
    <property type="evidence" value="ECO:0007669"/>
    <property type="project" value="UniProtKB-KW"/>
</dbReference>
<dbReference type="AlphaFoldDB" id="A0A4P8L450"/>
<dbReference type="Proteomes" id="UP000298602">
    <property type="component" value="Chromosome"/>
</dbReference>
<keyword evidence="1" id="KW-0813">Transport</keyword>
<proteinExistence type="predicted"/>
<organism evidence="5 6">
    <name type="scientific">Desulfoglaeba alkanexedens ALDC</name>
    <dbReference type="NCBI Taxonomy" id="980445"/>
    <lineage>
        <taxon>Bacteria</taxon>
        <taxon>Pseudomonadati</taxon>
        <taxon>Thermodesulfobacteriota</taxon>
        <taxon>Syntrophobacteria</taxon>
        <taxon>Syntrophobacterales</taxon>
        <taxon>Syntrophobacteraceae</taxon>
        <taxon>Desulfoglaeba</taxon>
    </lineage>
</organism>
<gene>
    <name evidence="5" type="ORF">FDQ92_06065</name>
</gene>
<dbReference type="PROSITE" id="PS50893">
    <property type="entry name" value="ABC_TRANSPORTER_2"/>
    <property type="match status" value="1"/>
</dbReference>
<name>A0A4P8L450_9BACT</name>
<evidence type="ECO:0000313" key="6">
    <source>
        <dbReference type="Proteomes" id="UP000298602"/>
    </source>
</evidence>
<keyword evidence="6" id="KW-1185">Reference proteome</keyword>
<keyword evidence="3 5" id="KW-0067">ATP-binding</keyword>
<evidence type="ECO:0000256" key="2">
    <source>
        <dbReference type="ARBA" id="ARBA00022741"/>
    </source>
</evidence>
<reference evidence="5 6" key="1">
    <citation type="submission" date="2019-05" db="EMBL/GenBank/DDBJ databases">
        <title>The Complete Genome Sequence of the n-alkane-degrading Desulfoglaeba alkanexedens ALDC reveals multiple alkylsuccinate synthase gene clusters.</title>
        <authorList>
            <person name="Callaghan A.V."/>
            <person name="Davidova I.A."/>
            <person name="Duncan K.E."/>
            <person name="Morris B."/>
            <person name="McInerney M.J."/>
        </authorList>
    </citation>
    <scope>NUCLEOTIDE SEQUENCE [LARGE SCALE GENOMIC DNA]</scope>
    <source>
        <strain evidence="5 6">ALDC</strain>
    </source>
</reference>
<evidence type="ECO:0000313" key="5">
    <source>
        <dbReference type="EMBL" id="QCQ21785.1"/>
    </source>
</evidence>
<dbReference type="PANTHER" id="PTHR42711:SF4">
    <property type="entry name" value="ABC TRANSPORTER RELATED"/>
    <property type="match status" value="1"/>
</dbReference>
<evidence type="ECO:0000256" key="3">
    <source>
        <dbReference type="ARBA" id="ARBA00022840"/>
    </source>
</evidence>